<dbReference type="InterPro" id="IPR041013">
    <property type="entry name" value="AOC-like"/>
</dbReference>
<name>A7BEY9_9ACTN</name>
<dbReference type="Pfam" id="PF18678">
    <property type="entry name" value="AOC_like"/>
    <property type="match status" value="1"/>
</dbReference>
<evidence type="ECO:0000259" key="1">
    <source>
        <dbReference type="Pfam" id="PF18678"/>
    </source>
</evidence>
<dbReference type="GO" id="GO:0017000">
    <property type="term" value="P:antibiotic biosynthetic process"/>
    <property type="evidence" value="ECO:0007669"/>
    <property type="project" value="InterPro"/>
</dbReference>
<feature type="domain" description="Allene oxide cyclase barrel-like" evidence="1">
    <location>
        <begin position="68"/>
        <end position="188"/>
    </location>
</feature>
<dbReference type="EMBL" id="AB193609">
    <property type="protein sequence ID" value="BAF73716.1"/>
    <property type="molecule type" value="Genomic_DNA"/>
</dbReference>
<reference evidence="2" key="1">
    <citation type="submission" date="2004-10" db="EMBL/GenBank/DDBJ databases">
        <title>Tetronomycin biosynthetic gene cluster in Streptomyces sp.nov.</title>
        <authorList>
            <person name="Demydchuk Y.A."/>
            <person name="Leadlay P.F."/>
        </authorList>
    </citation>
    <scope>NUCLEOTIDE SEQUENCE</scope>
    <source>
        <strain evidence="2">NRRL 11266</strain>
    </source>
</reference>
<dbReference type="GO" id="GO:0005840">
    <property type="term" value="C:ribosome"/>
    <property type="evidence" value="ECO:0007669"/>
    <property type="project" value="UniProtKB-KW"/>
</dbReference>
<sequence length="190" mass="19754">MPALLSGARRLRPAVPPPEGKAVRPTEFPSRLTAAGAAAIALTVPIGASQAHAADTHKEECVTISFIEQLVTTETKDAAPVGPSVGDVVITEDAVLDDQRNRIGTNDIKGIIIKKDAATGELFSFSASEYTLDDGTIHVAGLVNLTALASGKEQKLPAYGTGGRYAGKVGELSWTLVSETESLNSIALCD</sequence>
<keyword evidence="2" id="KW-0687">Ribonucleoprotein</keyword>
<gene>
    <name evidence="2" type="primary">tmn8</name>
</gene>
<accession>A7BEY9</accession>
<organism evidence="2">
    <name type="scientific">Streptomyces sp. NRRL 11266</name>
    <dbReference type="NCBI Taxonomy" id="299254"/>
    <lineage>
        <taxon>Bacteria</taxon>
        <taxon>Bacillati</taxon>
        <taxon>Actinomycetota</taxon>
        <taxon>Actinomycetes</taxon>
        <taxon>Kitasatosporales</taxon>
        <taxon>Streptomycetaceae</taxon>
        <taxon>Streptomyces</taxon>
    </lineage>
</organism>
<dbReference type="GO" id="GO:0016853">
    <property type="term" value="F:isomerase activity"/>
    <property type="evidence" value="ECO:0007669"/>
    <property type="project" value="InterPro"/>
</dbReference>
<evidence type="ECO:0000313" key="2">
    <source>
        <dbReference type="EMBL" id="BAF73716.1"/>
    </source>
</evidence>
<dbReference type="SMR" id="A7BEY9"/>
<dbReference type="AlphaFoldDB" id="A7BEY9"/>
<proteinExistence type="predicted"/>
<protein>
    <submittedName>
        <fullName evidence="2">Putative ribosomal protein L15P</fullName>
    </submittedName>
</protein>
<keyword evidence="2" id="KW-0689">Ribosomal protein</keyword>